<gene>
    <name evidence="4" type="ORF">RSO01_60940</name>
</gene>
<dbReference type="Proteomes" id="UP000321058">
    <property type="component" value="Unassembled WGS sequence"/>
</dbReference>
<dbReference type="InterPro" id="IPR045336">
    <property type="entry name" value="MmgE_PrpD_N"/>
</dbReference>
<evidence type="ECO:0000259" key="3">
    <source>
        <dbReference type="Pfam" id="PF19305"/>
    </source>
</evidence>
<evidence type="ECO:0000259" key="2">
    <source>
        <dbReference type="Pfam" id="PF03972"/>
    </source>
</evidence>
<reference evidence="4 5" key="1">
    <citation type="submission" date="2019-07" db="EMBL/GenBank/DDBJ databases">
        <title>Whole genome shotgun sequence of Reyranella soli NBRC 108950.</title>
        <authorList>
            <person name="Hosoyama A."/>
            <person name="Uohara A."/>
            <person name="Ohji S."/>
            <person name="Ichikawa N."/>
        </authorList>
    </citation>
    <scope>NUCLEOTIDE SEQUENCE [LARGE SCALE GENOMIC DNA]</scope>
    <source>
        <strain evidence="4 5">NBRC 108950</strain>
    </source>
</reference>
<dbReference type="PANTHER" id="PTHR16943">
    <property type="entry name" value="2-METHYLCITRATE DEHYDRATASE-RELATED"/>
    <property type="match status" value="1"/>
</dbReference>
<dbReference type="GO" id="GO:0016829">
    <property type="term" value="F:lyase activity"/>
    <property type="evidence" value="ECO:0007669"/>
    <property type="project" value="InterPro"/>
</dbReference>
<dbReference type="AlphaFoldDB" id="A0A512NJ04"/>
<comment type="similarity">
    <text evidence="1">Belongs to the PrpD family.</text>
</comment>
<organism evidence="4 5">
    <name type="scientific">Reyranella soli</name>
    <dbReference type="NCBI Taxonomy" id="1230389"/>
    <lineage>
        <taxon>Bacteria</taxon>
        <taxon>Pseudomonadati</taxon>
        <taxon>Pseudomonadota</taxon>
        <taxon>Alphaproteobacteria</taxon>
        <taxon>Hyphomicrobiales</taxon>
        <taxon>Reyranellaceae</taxon>
        <taxon>Reyranella</taxon>
    </lineage>
</organism>
<dbReference type="InterPro" id="IPR042188">
    <property type="entry name" value="MmgE/PrpD_sf_2"/>
</dbReference>
<dbReference type="EMBL" id="BKAJ01000114">
    <property type="protein sequence ID" value="GEP58928.1"/>
    <property type="molecule type" value="Genomic_DNA"/>
</dbReference>
<evidence type="ECO:0000256" key="1">
    <source>
        <dbReference type="ARBA" id="ARBA00006174"/>
    </source>
</evidence>
<dbReference type="Pfam" id="PF19305">
    <property type="entry name" value="MmgE_PrpD_C"/>
    <property type="match status" value="1"/>
</dbReference>
<dbReference type="InterPro" id="IPR042183">
    <property type="entry name" value="MmgE/PrpD_sf_1"/>
</dbReference>
<name>A0A512NJ04_9HYPH</name>
<dbReference type="InterPro" id="IPR005656">
    <property type="entry name" value="MmgE_PrpD"/>
</dbReference>
<protein>
    <submittedName>
        <fullName evidence="4">MmgE/Prp family protein</fullName>
    </submittedName>
</protein>
<dbReference type="InterPro" id="IPR045337">
    <property type="entry name" value="MmgE_PrpD_C"/>
</dbReference>
<comment type="caution">
    <text evidence="4">The sequence shown here is derived from an EMBL/GenBank/DDBJ whole genome shotgun (WGS) entry which is preliminary data.</text>
</comment>
<feature type="domain" description="MmgE/PrpD C-terminal" evidence="3">
    <location>
        <begin position="271"/>
        <end position="430"/>
    </location>
</feature>
<evidence type="ECO:0000313" key="5">
    <source>
        <dbReference type="Proteomes" id="UP000321058"/>
    </source>
</evidence>
<keyword evidence="5" id="KW-1185">Reference proteome</keyword>
<evidence type="ECO:0000313" key="4">
    <source>
        <dbReference type="EMBL" id="GEP58928.1"/>
    </source>
</evidence>
<proteinExistence type="inferred from homology"/>
<feature type="domain" description="MmgE/PrpD N-terminal" evidence="2">
    <location>
        <begin position="6"/>
        <end position="244"/>
    </location>
</feature>
<dbReference type="PANTHER" id="PTHR16943:SF8">
    <property type="entry name" value="2-METHYLCITRATE DEHYDRATASE"/>
    <property type="match status" value="1"/>
</dbReference>
<sequence>MDAIEDLLEFGLTASFETLPEPVIERTRLAILDTLAAMAAGVRGEGMTGLTELYAGWGGTPEATAISAGRKLPMGHAALLNGVAARAWDLDDVHEQNTCHINANIVPAVLAVAEAKGGVSGQEIITAVTVGAEMVCRLSSAPRISFSETGSSMSYQCGFYGAALAAARLLGLSKDQTRHALGIAHARVAGNQQGYLAGAMTVRLMQGVAAEGGVLSALMAAHGLTGSAEILEGRFGYYPVYHRGKYDRSALVEGLGRDRWLMLEPSIKPPYPCCKYTHGPIEATVEAVRSLDVAPEDIESIKVQVTNREVHDLVCLSRERKWNPQSLTDAQFSLPFTVAYAAANRGVGLDTFQPAGLADAKARALLPRVEAVLDLAAQGEGRGVFPMPGVVTVKDRAGRTVQRTVEFVKGHPKNPMSYDDVAEKFRLCAALGMPGWNGAELLIDSVCTIETLDDPGSLVRLCQSGQGSVCAVA</sequence>
<dbReference type="SUPFAM" id="SSF103378">
    <property type="entry name" value="2-methylcitrate dehydratase PrpD"/>
    <property type="match status" value="1"/>
</dbReference>
<dbReference type="Gene3D" id="1.10.4100.10">
    <property type="entry name" value="2-methylcitrate dehydratase PrpD"/>
    <property type="match status" value="1"/>
</dbReference>
<accession>A0A512NJ04</accession>
<dbReference type="Pfam" id="PF03972">
    <property type="entry name" value="MmgE_PrpD_N"/>
    <property type="match status" value="1"/>
</dbReference>
<dbReference type="InterPro" id="IPR036148">
    <property type="entry name" value="MmgE/PrpD_sf"/>
</dbReference>
<dbReference type="Gene3D" id="3.30.1330.120">
    <property type="entry name" value="2-methylcitrate dehydratase PrpD"/>
    <property type="match status" value="1"/>
</dbReference>
<dbReference type="RefSeq" id="WP_170303466.1">
    <property type="nucleotide sequence ID" value="NZ_BKAJ01000114.1"/>
</dbReference>